<feature type="region of interest" description="Disordered" evidence="1">
    <location>
        <begin position="1"/>
        <end position="22"/>
    </location>
</feature>
<keyword evidence="3" id="KW-1185">Reference proteome</keyword>
<dbReference type="PANTHER" id="PTHR42085">
    <property type="entry name" value="F-BOX DOMAIN-CONTAINING PROTEIN"/>
    <property type="match status" value="1"/>
</dbReference>
<name>A0A8H3I7Z6_9LECA</name>
<feature type="compositionally biased region" description="Pro residues" evidence="1">
    <location>
        <begin position="8"/>
        <end position="20"/>
    </location>
</feature>
<dbReference type="EMBL" id="CAJPDT010000004">
    <property type="protein sequence ID" value="CAF9908363.1"/>
    <property type="molecule type" value="Genomic_DNA"/>
</dbReference>
<evidence type="ECO:0000313" key="2">
    <source>
        <dbReference type="EMBL" id="CAF9908363.1"/>
    </source>
</evidence>
<proteinExistence type="predicted"/>
<organism evidence="2 3">
    <name type="scientific">Imshaugia aleurites</name>
    <dbReference type="NCBI Taxonomy" id="172621"/>
    <lineage>
        <taxon>Eukaryota</taxon>
        <taxon>Fungi</taxon>
        <taxon>Dikarya</taxon>
        <taxon>Ascomycota</taxon>
        <taxon>Pezizomycotina</taxon>
        <taxon>Lecanoromycetes</taxon>
        <taxon>OSLEUM clade</taxon>
        <taxon>Lecanoromycetidae</taxon>
        <taxon>Lecanorales</taxon>
        <taxon>Lecanorineae</taxon>
        <taxon>Parmeliaceae</taxon>
        <taxon>Imshaugia</taxon>
    </lineage>
</organism>
<dbReference type="InterPro" id="IPR038883">
    <property type="entry name" value="AN11006-like"/>
</dbReference>
<gene>
    <name evidence="2" type="ORF">IMSHALPRED_006651</name>
</gene>
<dbReference type="OrthoDB" id="2951834at2759"/>
<dbReference type="Proteomes" id="UP000664534">
    <property type="component" value="Unassembled WGS sequence"/>
</dbReference>
<dbReference type="AlphaFoldDB" id="A0A8H3I7Z6"/>
<reference evidence="2" key="1">
    <citation type="submission" date="2021-03" db="EMBL/GenBank/DDBJ databases">
        <authorList>
            <person name="Tagirdzhanova G."/>
        </authorList>
    </citation>
    <scope>NUCLEOTIDE SEQUENCE</scope>
</reference>
<dbReference type="PANTHER" id="PTHR42085:SF4">
    <property type="entry name" value="F-BOX DOMAIN-CONTAINING PROTEIN"/>
    <property type="match status" value="1"/>
</dbReference>
<comment type="caution">
    <text evidence="2">The sequence shown here is derived from an EMBL/GenBank/DDBJ whole genome shotgun (WGS) entry which is preliminary data.</text>
</comment>
<accession>A0A8H3I7Z6</accession>
<protein>
    <submittedName>
        <fullName evidence="2">Uncharacterized protein</fullName>
    </submittedName>
</protein>
<sequence length="210" mass="23398">MATDRLTPLPPTPPIPPTPSPLLSLPAELRNQIYRLLLTHTTPILTRNTYQLAPPTPTPLLLSPNILLACKRTHAEGLSILYGENTFQAHPSYLTALLFALDPARSVSSALCRELVRRFHVRVRLDCDTFYSREDVKRVFDGADELCVEVFRASWGVGGLEALEGYRGVRGVRRARVCGSLEEGTARWLEGCMQGDEGEDGVDEERGWVR</sequence>
<evidence type="ECO:0000313" key="3">
    <source>
        <dbReference type="Proteomes" id="UP000664534"/>
    </source>
</evidence>
<evidence type="ECO:0000256" key="1">
    <source>
        <dbReference type="SAM" id="MobiDB-lite"/>
    </source>
</evidence>